<evidence type="ECO:0000256" key="3">
    <source>
        <dbReference type="SAM" id="MobiDB-lite"/>
    </source>
</evidence>
<dbReference type="PANTHER" id="PTHR23236:SF51">
    <property type="entry name" value="NUCLEOLAR PROTEIN 6"/>
    <property type="match status" value="1"/>
</dbReference>
<dbReference type="GO" id="GO:0042274">
    <property type="term" value="P:ribosomal small subunit biogenesis"/>
    <property type="evidence" value="ECO:0007669"/>
    <property type="project" value="TreeGrafter"/>
</dbReference>
<dbReference type="SUPFAM" id="SSF54928">
    <property type="entry name" value="RNA-binding domain, RBD"/>
    <property type="match status" value="1"/>
</dbReference>
<dbReference type="PANTHER" id="PTHR23236">
    <property type="entry name" value="EUKARYOTIC TRANSLATION INITIATION FACTOR 4B/4H"/>
    <property type="match status" value="1"/>
</dbReference>
<feature type="region of interest" description="Disordered" evidence="3">
    <location>
        <begin position="1"/>
        <end position="181"/>
    </location>
</feature>
<evidence type="ECO:0000256" key="2">
    <source>
        <dbReference type="PROSITE-ProRule" id="PRU00176"/>
    </source>
</evidence>
<sequence length="337" mass="36967">MKSKRAREAATEAVEDVLPLNDAPTEDKKKRKRSEDETGEQGKLKKAKKEKKDKTDKKKSKKGAFEETRREKKDKRKNLQDLPEEDADEEEVETQGDVAAPTAADASKSKKEKSASKSSKSSKSAGTDATNEEKTTVEKAISAQDGTEESNKKEKKKKEKKDKDEKSTTTSADDPAAETGKPSRHIVFVGNLPFSATAASIKAHFATLNPISVRCLKNKDDANPCRGIAFVEFANVWSMRTCLDKFHHTIFEDGVSAGRKINVELTAGGGGSTKFRKDKIREKNVKLDENRAKRIDKEKTAKQQSGGEKKGRQGKDAGVEAGVHPSRLARNPGLGGR</sequence>
<accession>A0A9P7MT50</accession>
<dbReference type="Proteomes" id="UP000784919">
    <property type="component" value="Unassembled WGS sequence"/>
</dbReference>
<feature type="compositionally biased region" description="Basic and acidic residues" evidence="3">
    <location>
        <begin position="1"/>
        <end position="10"/>
    </location>
</feature>
<feature type="compositionally biased region" description="Basic and acidic residues" evidence="3">
    <location>
        <begin position="25"/>
        <end position="43"/>
    </location>
</feature>
<feature type="compositionally biased region" description="Acidic residues" evidence="3">
    <location>
        <begin position="82"/>
        <end position="94"/>
    </location>
</feature>
<dbReference type="AlphaFoldDB" id="A0A9P7MT50"/>
<evidence type="ECO:0000313" key="6">
    <source>
        <dbReference type="EMBL" id="KAG5968519.1"/>
    </source>
</evidence>
<dbReference type="Pfam" id="PF00076">
    <property type="entry name" value="RRM_1"/>
    <property type="match status" value="1"/>
</dbReference>
<dbReference type="InterPro" id="IPR034228">
    <property type="entry name" value="Nop6_RRM"/>
</dbReference>
<dbReference type="SMART" id="SM00360">
    <property type="entry name" value="RRM"/>
    <property type="match status" value="1"/>
</dbReference>
<proteinExistence type="predicted"/>
<dbReference type="InterPro" id="IPR035979">
    <property type="entry name" value="RBD_domain_sf"/>
</dbReference>
<gene>
    <name evidence="6" type="ORF">E4U56_000344</name>
    <name evidence="5" type="ORF">E4U57_002287</name>
</gene>
<dbReference type="EMBL" id="SRPS01000105">
    <property type="protein sequence ID" value="KAG5968519.1"/>
    <property type="molecule type" value="Genomic_DNA"/>
</dbReference>
<protein>
    <recommendedName>
        <fullName evidence="4">RRM domain-containing protein</fullName>
    </recommendedName>
</protein>
<dbReference type="OrthoDB" id="167718at2759"/>
<feature type="region of interest" description="Disordered" evidence="3">
    <location>
        <begin position="286"/>
        <end position="337"/>
    </location>
</feature>
<feature type="compositionally biased region" description="Basic and acidic residues" evidence="3">
    <location>
        <begin position="286"/>
        <end position="318"/>
    </location>
</feature>
<evidence type="ECO:0000313" key="8">
    <source>
        <dbReference type="Proteomes" id="UP000784919"/>
    </source>
</evidence>
<evidence type="ECO:0000259" key="4">
    <source>
        <dbReference type="PROSITE" id="PS50102"/>
    </source>
</evidence>
<reference evidence="6 7" key="1">
    <citation type="journal article" date="2020" name="bioRxiv">
        <title>Whole genome comparisons of ergot fungi reveals the divergence and evolution of species within the genus Claviceps are the result of varying mechanisms driving genome evolution and host range expansion.</title>
        <authorList>
            <person name="Wyka S.A."/>
            <person name="Mondo S.J."/>
            <person name="Liu M."/>
            <person name="Dettman J."/>
            <person name="Nalam V."/>
            <person name="Broders K.D."/>
        </authorList>
    </citation>
    <scope>NUCLEOTIDE SEQUENCE</scope>
    <source>
        <strain evidence="6">CCC 1102</strain>
        <strain evidence="5 7">LM583</strain>
    </source>
</reference>
<evidence type="ECO:0000313" key="5">
    <source>
        <dbReference type="EMBL" id="KAG5956770.1"/>
    </source>
</evidence>
<dbReference type="GO" id="GO:0005730">
    <property type="term" value="C:nucleolus"/>
    <property type="evidence" value="ECO:0007669"/>
    <property type="project" value="TreeGrafter"/>
</dbReference>
<evidence type="ECO:0000256" key="1">
    <source>
        <dbReference type="ARBA" id="ARBA00022884"/>
    </source>
</evidence>
<dbReference type="Proteomes" id="UP000742024">
    <property type="component" value="Unassembled WGS sequence"/>
</dbReference>
<dbReference type="InterPro" id="IPR000504">
    <property type="entry name" value="RRM_dom"/>
</dbReference>
<organism evidence="6 8">
    <name type="scientific">Claviceps arundinis</name>
    <dbReference type="NCBI Taxonomy" id="1623583"/>
    <lineage>
        <taxon>Eukaryota</taxon>
        <taxon>Fungi</taxon>
        <taxon>Dikarya</taxon>
        <taxon>Ascomycota</taxon>
        <taxon>Pezizomycotina</taxon>
        <taxon>Sordariomycetes</taxon>
        <taxon>Hypocreomycetidae</taxon>
        <taxon>Hypocreales</taxon>
        <taxon>Clavicipitaceae</taxon>
        <taxon>Claviceps</taxon>
    </lineage>
</organism>
<dbReference type="Gene3D" id="3.30.70.330">
    <property type="match status" value="1"/>
</dbReference>
<comment type="caution">
    <text evidence="6">The sequence shown here is derived from an EMBL/GenBank/DDBJ whole genome shotgun (WGS) entry which is preliminary data.</text>
</comment>
<dbReference type="GO" id="GO:0019843">
    <property type="term" value="F:rRNA binding"/>
    <property type="evidence" value="ECO:0007669"/>
    <property type="project" value="TreeGrafter"/>
</dbReference>
<dbReference type="EMBL" id="SRPR01000194">
    <property type="protein sequence ID" value="KAG5956770.1"/>
    <property type="molecule type" value="Genomic_DNA"/>
</dbReference>
<dbReference type="CDD" id="cd12400">
    <property type="entry name" value="RRM_Nop6"/>
    <property type="match status" value="1"/>
</dbReference>
<feature type="compositionally biased region" description="Low complexity" evidence="3">
    <location>
        <begin position="116"/>
        <end position="125"/>
    </location>
</feature>
<keyword evidence="1 2" id="KW-0694">RNA-binding</keyword>
<feature type="domain" description="RRM" evidence="4">
    <location>
        <begin position="185"/>
        <end position="268"/>
    </location>
</feature>
<keyword evidence="7" id="KW-1185">Reference proteome</keyword>
<name>A0A9P7MT50_9HYPO</name>
<evidence type="ECO:0000313" key="7">
    <source>
        <dbReference type="Proteomes" id="UP000742024"/>
    </source>
</evidence>
<dbReference type="FunFam" id="3.30.70.330:FF:000376">
    <property type="entry name" value="Putative RNA binding protein"/>
    <property type="match status" value="1"/>
</dbReference>
<dbReference type="InterPro" id="IPR012677">
    <property type="entry name" value="Nucleotide-bd_a/b_plait_sf"/>
</dbReference>
<dbReference type="PROSITE" id="PS50102">
    <property type="entry name" value="RRM"/>
    <property type="match status" value="1"/>
</dbReference>